<evidence type="ECO:0008006" key="7">
    <source>
        <dbReference type="Google" id="ProtNLM"/>
    </source>
</evidence>
<protein>
    <recommendedName>
        <fullName evidence="7">Nop52-domain-containing protein</fullName>
    </recommendedName>
</protein>
<dbReference type="OrthoDB" id="2019504at2759"/>
<dbReference type="Pfam" id="PF05997">
    <property type="entry name" value="Nop52"/>
    <property type="match status" value="1"/>
</dbReference>
<comment type="similarity">
    <text evidence="2">Belongs to the RRP1 family.</text>
</comment>
<dbReference type="GO" id="GO:0006364">
    <property type="term" value="P:rRNA processing"/>
    <property type="evidence" value="ECO:0007669"/>
    <property type="project" value="UniProtKB-KW"/>
</dbReference>
<accession>A0A3N4M4G9</accession>
<keyword evidence="6" id="KW-1185">Reference proteome</keyword>
<keyword evidence="4" id="KW-0539">Nucleus</keyword>
<evidence type="ECO:0000313" key="5">
    <source>
        <dbReference type="EMBL" id="RPB28272.1"/>
    </source>
</evidence>
<dbReference type="PANTHER" id="PTHR13026:SF0">
    <property type="entry name" value="RIBOSOMAL RNA PROCESSING 1B"/>
    <property type="match status" value="1"/>
</dbReference>
<evidence type="ECO:0000256" key="2">
    <source>
        <dbReference type="ARBA" id="ARBA00006374"/>
    </source>
</evidence>
<evidence type="ECO:0000256" key="3">
    <source>
        <dbReference type="ARBA" id="ARBA00022552"/>
    </source>
</evidence>
<dbReference type="InterPro" id="IPR010301">
    <property type="entry name" value="RRP1"/>
</dbReference>
<name>A0A3N4M4G9_9PEZI</name>
<dbReference type="InParanoid" id="A0A3N4M4G9"/>
<sequence>MEETRRQTPFIKQLVANDRQTRDQAVDSLRTYLSGKRTFTKLDLLKLWKGLFYCVWMSDRPRTQQRLTVDLAHLVDTMQEETAFLFLECFWETIVREWDGIDVLRMDKFLMLVRQYLASSFRYLKAREWEQGKVGRYMDILKEGPLHAKNIKVPNGLRYHLIDIYLDELEKLEPVDSEESADIPIDLLIQPYIQLVDKSPTKVVRTRSRDMLEDERLEKWGYIKVNKSEDEAAHEEREEEWAGFD</sequence>
<dbReference type="AlphaFoldDB" id="A0A3N4M4G9"/>
<gene>
    <name evidence="5" type="ORF">L211DRAFT_860020</name>
</gene>
<proteinExistence type="inferred from homology"/>
<evidence type="ECO:0000313" key="6">
    <source>
        <dbReference type="Proteomes" id="UP000267821"/>
    </source>
</evidence>
<dbReference type="GO" id="GO:0030688">
    <property type="term" value="C:preribosome, small subunit precursor"/>
    <property type="evidence" value="ECO:0007669"/>
    <property type="project" value="InterPro"/>
</dbReference>
<dbReference type="PANTHER" id="PTHR13026">
    <property type="entry name" value="NNP-1 PROTEIN NOVEL NUCLEAR PROTEIN 1 NOP52"/>
    <property type="match status" value="1"/>
</dbReference>
<comment type="subcellular location">
    <subcellularLocation>
        <location evidence="1">Nucleus</location>
    </subcellularLocation>
</comment>
<dbReference type="FunCoup" id="A0A3N4M4G9">
    <property type="interactions" value="371"/>
</dbReference>
<evidence type="ECO:0000256" key="4">
    <source>
        <dbReference type="ARBA" id="ARBA00023242"/>
    </source>
</evidence>
<evidence type="ECO:0000256" key="1">
    <source>
        <dbReference type="ARBA" id="ARBA00004123"/>
    </source>
</evidence>
<dbReference type="EMBL" id="ML121529">
    <property type="protein sequence ID" value="RPB28272.1"/>
    <property type="molecule type" value="Genomic_DNA"/>
</dbReference>
<reference evidence="5 6" key="1">
    <citation type="journal article" date="2018" name="Nat. Ecol. Evol.">
        <title>Pezizomycetes genomes reveal the molecular basis of ectomycorrhizal truffle lifestyle.</title>
        <authorList>
            <person name="Murat C."/>
            <person name="Payen T."/>
            <person name="Noel B."/>
            <person name="Kuo A."/>
            <person name="Morin E."/>
            <person name="Chen J."/>
            <person name="Kohler A."/>
            <person name="Krizsan K."/>
            <person name="Balestrini R."/>
            <person name="Da Silva C."/>
            <person name="Montanini B."/>
            <person name="Hainaut M."/>
            <person name="Levati E."/>
            <person name="Barry K.W."/>
            <person name="Belfiori B."/>
            <person name="Cichocki N."/>
            <person name="Clum A."/>
            <person name="Dockter R.B."/>
            <person name="Fauchery L."/>
            <person name="Guy J."/>
            <person name="Iotti M."/>
            <person name="Le Tacon F."/>
            <person name="Lindquist E.A."/>
            <person name="Lipzen A."/>
            <person name="Malagnac F."/>
            <person name="Mello A."/>
            <person name="Molinier V."/>
            <person name="Miyauchi S."/>
            <person name="Poulain J."/>
            <person name="Riccioni C."/>
            <person name="Rubini A."/>
            <person name="Sitrit Y."/>
            <person name="Splivallo R."/>
            <person name="Traeger S."/>
            <person name="Wang M."/>
            <person name="Zifcakova L."/>
            <person name="Wipf D."/>
            <person name="Zambonelli A."/>
            <person name="Paolocci F."/>
            <person name="Nowrousian M."/>
            <person name="Ottonello S."/>
            <person name="Baldrian P."/>
            <person name="Spatafora J.W."/>
            <person name="Henrissat B."/>
            <person name="Nagy L.G."/>
            <person name="Aury J.M."/>
            <person name="Wincker P."/>
            <person name="Grigoriev I.V."/>
            <person name="Bonfante P."/>
            <person name="Martin F.M."/>
        </authorList>
    </citation>
    <scope>NUCLEOTIDE SEQUENCE [LARGE SCALE GENOMIC DNA]</scope>
    <source>
        <strain evidence="5 6">ATCC MYA-4762</strain>
    </source>
</reference>
<dbReference type="Proteomes" id="UP000267821">
    <property type="component" value="Unassembled WGS sequence"/>
</dbReference>
<keyword evidence="3" id="KW-0698">rRNA processing</keyword>
<dbReference type="GO" id="GO:0005634">
    <property type="term" value="C:nucleus"/>
    <property type="evidence" value="ECO:0007669"/>
    <property type="project" value="UniProtKB-SubCell"/>
</dbReference>
<organism evidence="5 6">
    <name type="scientific">Terfezia boudieri ATCC MYA-4762</name>
    <dbReference type="NCBI Taxonomy" id="1051890"/>
    <lineage>
        <taxon>Eukaryota</taxon>
        <taxon>Fungi</taxon>
        <taxon>Dikarya</taxon>
        <taxon>Ascomycota</taxon>
        <taxon>Pezizomycotina</taxon>
        <taxon>Pezizomycetes</taxon>
        <taxon>Pezizales</taxon>
        <taxon>Pezizaceae</taxon>
        <taxon>Terfezia</taxon>
    </lineage>
</organism>
<dbReference type="STRING" id="1051890.A0A3N4M4G9"/>